<keyword evidence="3" id="KW-1185">Reference proteome</keyword>
<name>A0ABD3HB41_9MARC</name>
<dbReference type="EMBL" id="JBJQOH010000004">
    <property type="protein sequence ID" value="KAL3688086.1"/>
    <property type="molecule type" value="Genomic_DNA"/>
</dbReference>
<dbReference type="CDD" id="cd18186">
    <property type="entry name" value="BTB_POZ_ZBTB_KLHL-like"/>
    <property type="match status" value="1"/>
</dbReference>
<accession>A0ABD3HB41</accession>
<gene>
    <name evidence="2" type="ORF">R1sor_014395</name>
</gene>
<proteinExistence type="predicted"/>
<dbReference type="InterPro" id="IPR011333">
    <property type="entry name" value="SKP1/BTB/POZ_sf"/>
</dbReference>
<protein>
    <recommendedName>
        <fullName evidence="4">BTB/POZ domain-containing protein</fullName>
    </recommendedName>
</protein>
<dbReference type="SUPFAM" id="SSF54695">
    <property type="entry name" value="POZ domain"/>
    <property type="match status" value="1"/>
</dbReference>
<dbReference type="Gene3D" id="3.30.710.10">
    <property type="entry name" value="Potassium Channel Kv1.1, Chain A"/>
    <property type="match status" value="1"/>
</dbReference>
<evidence type="ECO:0008006" key="4">
    <source>
        <dbReference type="Google" id="ProtNLM"/>
    </source>
</evidence>
<dbReference type="AlphaFoldDB" id="A0ABD3HB41"/>
<reference evidence="2 3" key="1">
    <citation type="submission" date="2024-09" db="EMBL/GenBank/DDBJ databases">
        <title>Chromosome-scale assembly of Riccia sorocarpa.</title>
        <authorList>
            <person name="Paukszto L."/>
        </authorList>
    </citation>
    <scope>NUCLEOTIDE SEQUENCE [LARGE SCALE GENOMIC DNA]</scope>
    <source>
        <strain evidence="2">LP-2024</strain>
        <tissue evidence="2">Aerial parts of the thallus</tissue>
    </source>
</reference>
<evidence type="ECO:0000313" key="2">
    <source>
        <dbReference type="EMBL" id="KAL3688086.1"/>
    </source>
</evidence>
<evidence type="ECO:0000313" key="3">
    <source>
        <dbReference type="Proteomes" id="UP001633002"/>
    </source>
</evidence>
<organism evidence="2 3">
    <name type="scientific">Riccia sorocarpa</name>
    <dbReference type="NCBI Taxonomy" id="122646"/>
    <lineage>
        <taxon>Eukaryota</taxon>
        <taxon>Viridiplantae</taxon>
        <taxon>Streptophyta</taxon>
        <taxon>Embryophyta</taxon>
        <taxon>Marchantiophyta</taxon>
        <taxon>Marchantiopsida</taxon>
        <taxon>Marchantiidae</taxon>
        <taxon>Marchantiales</taxon>
        <taxon>Ricciaceae</taxon>
        <taxon>Riccia</taxon>
    </lineage>
</organism>
<comment type="pathway">
    <text evidence="1">Protein modification; protein ubiquitination.</text>
</comment>
<dbReference type="Proteomes" id="UP001633002">
    <property type="component" value="Unassembled WGS sequence"/>
</dbReference>
<sequence>MLHYSVRTDFESMVAAFYFLHGRHFFKRLLFGEMVEAREANVPLPTVSSSVLISVMKFLYTEKLLPEDLDPSISPDSNSRIHGDHPSPPLDWNFLLKVIGTARFLMLDNLEKVIIDQLQKDVPDRNTMIQEDALIQVARGLSALSYQASLWQGESSCLKKIRRSMLRALRSHDLSVTTLSNLSEAAFCSYLQDTQGFAGHDTRGLALDDYLKFRQILTWCALSGGLGASASLDRTCLPGPEVAMKYIRSIRGNASLDGSARVEFDFSRGRVDFLHRITKESLKLVLPFADFTLIQPELQISVVEPILSHVIRIMEPVHLAKILRVQACNASLRLRNSTVRNLWHVVGDGNIWKIPTEYDRNVWKVVPIEYDCSLTFTIQREVASFTMTAVAGVPTLYYYHQKSEWEISVSPRVSREQQSMANFEFGFIFRDSGTGFTDDLASSLSTDCRSSAVRIGDDLKTAHVYSKGRKMRQWNLRDGNQFRFGTPLRVTLEYQGESTLFCSFSYEGDQTTFCMLHISGKLFYPAVYLSNQSPFKPHYDQWTVKIEKFVGMDFGVGALRGRRLVRLPRYRVPKHVSLPPRG</sequence>
<comment type="caution">
    <text evidence="2">The sequence shown here is derived from an EMBL/GenBank/DDBJ whole genome shotgun (WGS) entry which is preliminary data.</text>
</comment>
<evidence type="ECO:0000256" key="1">
    <source>
        <dbReference type="ARBA" id="ARBA00004906"/>
    </source>
</evidence>